<feature type="domain" description="Peptidase M15A C-terminal" evidence="3">
    <location>
        <begin position="6"/>
        <end position="102"/>
    </location>
</feature>
<dbReference type="SUPFAM" id="SSF53955">
    <property type="entry name" value="Lysozyme-like"/>
    <property type="match status" value="1"/>
</dbReference>
<evidence type="ECO:0000259" key="3">
    <source>
        <dbReference type="Pfam" id="PF08291"/>
    </source>
</evidence>
<feature type="region of interest" description="Disordered" evidence="1">
    <location>
        <begin position="157"/>
        <end position="183"/>
    </location>
</feature>
<dbReference type="EMBL" id="LR796423">
    <property type="protein sequence ID" value="CAB4143750.1"/>
    <property type="molecule type" value="Genomic_DNA"/>
</dbReference>
<reference evidence="4" key="1">
    <citation type="submission" date="2020-04" db="EMBL/GenBank/DDBJ databases">
        <authorList>
            <person name="Chiriac C."/>
            <person name="Salcher M."/>
            <person name="Ghai R."/>
            <person name="Kavagutti S V."/>
        </authorList>
    </citation>
    <scope>NUCLEOTIDE SEQUENCE</scope>
</reference>
<dbReference type="GO" id="GO:0016998">
    <property type="term" value="P:cell wall macromolecule catabolic process"/>
    <property type="evidence" value="ECO:0007669"/>
    <property type="project" value="InterPro"/>
</dbReference>
<dbReference type="Gene3D" id="1.10.530.10">
    <property type="match status" value="1"/>
</dbReference>
<organism evidence="4">
    <name type="scientific">uncultured Caudovirales phage</name>
    <dbReference type="NCBI Taxonomy" id="2100421"/>
    <lineage>
        <taxon>Viruses</taxon>
        <taxon>Duplodnaviria</taxon>
        <taxon>Heunggongvirae</taxon>
        <taxon>Uroviricota</taxon>
        <taxon>Caudoviricetes</taxon>
        <taxon>Peduoviridae</taxon>
        <taxon>Maltschvirus</taxon>
        <taxon>Maltschvirus maltsch</taxon>
    </lineage>
</organism>
<dbReference type="Gene3D" id="3.30.1380.10">
    <property type="match status" value="1"/>
</dbReference>
<dbReference type="PANTHER" id="PTHR34408">
    <property type="entry name" value="FAMILY PROTEIN, PUTATIVE-RELATED"/>
    <property type="match status" value="1"/>
</dbReference>
<dbReference type="Pfam" id="PF00182">
    <property type="entry name" value="Glyco_hydro_19"/>
    <property type="match status" value="1"/>
</dbReference>
<evidence type="ECO:0000256" key="1">
    <source>
        <dbReference type="SAM" id="MobiDB-lite"/>
    </source>
</evidence>
<protein>
    <submittedName>
        <fullName evidence="4">Peptidase M15A, C-terminal</fullName>
    </submittedName>
</protein>
<feature type="compositionally biased region" description="Low complexity" evidence="1">
    <location>
        <begin position="171"/>
        <end position="183"/>
    </location>
</feature>
<dbReference type="Pfam" id="PF08291">
    <property type="entry name" value="Peptidase_M15_3"/>
    <property type="match status" value="1"/>
</dbReference>
<dbReference type="InterPro" id="IPR009045">
    <property type="entry name" value="Zn_M74/Hedgehog-like"/>
</dbReference>
<dbReference type="SUPFAM" id="SSF55166">
    <property type="entry name" value="Hedgehog/DD-peptidase"/>
    <property type="match status" value="1"/>
</dbReference>
<evidence type="ECO:0000259" key="2">
    <source>
        <dbReference type="Pfam" id="PF00182"/>
    </source>
</evidence>
<feature type="domain" description="Glycoside hydrolase family 19 catalytic" evidence="2">
    <location>
        <begin position="273"/>
        <end position="352"/>
    </location>
</feature>
<dbReference type="InterPro" id="IPR023346">
    <property type="entry name" value="Lysozyme-like_dom_sf"/>
</dbReference>
<sequence length="397" mass="42865">MTQLTPHFTLAEMTVSPTAKRLGIPNTPTPEHIENMRYCCEKILEPVRAKFGPVQVNSSYRAPAVNKAVGGSKTSQHVNGQAIDFEVPGVDNKKVADWVADNLEFDQVILEFYTAGDKNSGWVHASIKKEGGNRKMRMIATKSKAGGTKYTTVADFDPSTTREAGAPQVTGQAAPKQSAPKAAPKAAPAVAGLGPLAALQAKCGVTADGKWGPGTYKAARDFFKLTNNQAAHFFGQCAHESGNFKVFSENLNYSADGLNKIFPKYFVRAGRNAAPYARKPEKIANVVYSSRMGNGNEASGDGWKFRGRGPIQLTGRSNYQAFADHIGRPDVMTNPDIVAGELAFESALFFFQKNGLFAIADKGVTDAVITQITKRVNGGTHGLDDRLKKTKQYANWG</sequence>
<dbReference type="InterPro" id="IPR052354">
    <property type="entry name" value="Cell_Wall_Dynamics_Protein"/>
</dbReference>
<name>A0A6J5MF53_9CAUD</name>
<accession>A0A6J5MF53</accession>
<dbReference type="GO" id="GO:0004568">
    <property type="term" value="F:chitinase activity"/>
    <property type="evidence" value="ECO:0007669"/>
    <property type="project" value="InterPro"/>
</dbReference>
<gene>
    <name evidence="4" type="ORF">UFOVP447_225</name>
</gene>
<dbReference type="InterPro" id="IPR000726">
    <property type="entry name" value="Glyco_hydro_19_cat"/>
</dbReference>
<dbReference type="InterPro" id="IPR013230">
    <property type="entry name" value="Peptidase_M15A_C"/>
</dbReference>
<evidence type="ECO:0000313" key="4">
    <source>
        <dbReference type="EMBL" id="CAB4143750.1"/>
    </source>
</evidence>
<dbReference type="GO" id="GO:0006032">
    <property type="term" value="P:chitin catabolic process"/>
    <property type="evidence" value="ECO:0007669"/>
    <property type="project" value="InterPro"/>
</dbReference>
<proteinExistence type="predicted"/>
<dbReference type="PANTHER" id="PTHR34408:SF1">
    <property type="entry name" value="GLYCOSYL HYDROLASE FAMILY 19 DOMAIN-CONTAINING PROTEIN HI_1415"/>
    <property type="match status" value="1"/>
</dbReference>